<sequence length="392" mass="43969">MKSKIDLRHERSGLLPDLSGIKTPCYLLDLSALKSNGEIISEVAKESGGKALLALKAFAAWPVFPEISKYYSGTCSSSLDETRLGFEEFGGEVHAFSPAYKDCEIEEYIRMCSHLSFNSLSQWERHKRTILDSEKKVSCGLRVNPEHCEVETAIYNPCRPGSRLGIRAGELENFDFEGIEGLHFHALCENNADALERTLDAFEERFASYLDGMKWVNFGGGHHITRKDYDTGLLIDLIKEFRKKWGCEVYIEPGEACALNAGWLISEVVDIKDNDGMIAIVDASATAHMPDVLEMPYRPYIVGSAKPGKKKYTYRLGGPSCLSGDDIGTYSFDCELKPGDKLAFTDMAHYTMVKNTTFNGIRLPDILLWDPEKDSIEVLRTFGYEDFRSRLG</sequence>
<accession>E1RJ96</accession>
<dbReference type="PANTHER" id="PTHR43727">
    <property type="entry name" value="DIAMINOPIMELATE DECARBOXYLASE"/>
    <property type="match status" value="1"/>
</dbReference>
<evidence type="ECO:0000313" key="7">
    <source>
        <dbReference type="EMBL" id="ADN35614.1"/>
    </source>
</evidence>
<dbReference type="SUPFAM" id="SSF51419">
    <property type="entry name" value="PLP-binding barrel"/>
    <property type="match status" value="1"/>
</dbReference>
<dbReference type="FunFam" id="3.20.20.10:FF:000012">
    <property type="entry name" value="Carboxynorspermidine/carboxyspermidine decarboxylase"/>
    <property type="match status" value="1"/>
</dbReference>
<keyword evidence="4" id="KW-0745">Spermidine biosynthesis</keyword>
<keyword evidence="5" id="KW-0456">Lyase</keyword>
<organism evidence="7 8">
    <name type="scientific">Methanolacinia petrolearia (strain DSM 11571 / OCM 486 / SEBR 4847)</name>
    <name type="common">Methanoplanus petrolearius</name>
    <dbReference type="NCBI Taxonomy" id="679926"/>
    <lineage>
        <taxon>Archaea</taxon>
        <taxon>Methanobacteriati</taxon>
        <taxon>Methanobacteriota</taxon>
        <taxon>Stenosarchaea group</taxon>
        <taxon>Methanomicrobia</taxon>
        <taxon>Methanomicrobiales</taxon>
        <taxon>Methanomicrobiaceae</taxon>
        <taxon>Methanolacinia</taxon>
    </lineage>
</organism>
<gene>
    <name evidence="7" type="ordered locus">Mpet_0843</name>
</gene>
<dbReference type="GO" id="GO:0008295">
    <property type="term" value="P:spermidine biosynthetic process"/>
    <property type="evidence" value="ECO:0007669"/>
    <property type="project" value="UniProtKB-KW"/>
</dbReference>
<dbReference type="GO" id="GO:0045312">
    <property type="term" value="P:nor-spermidine biosynthetic process"/>
    <property type="evidence" value="ECO:0007669"/>
    <property type="project" value="InterPro"/>
</dbReference>
<dbReference type="SUPFAM" id="SSF50621">
    <property type="entry name" value="Alanine racemase C-terminal domain-like"/>
    <property type="match status" value="1"/>
</dbReference>
<dbReference type="EMBL" id="CP002117">
    <property type="protein sequence ID" value="ADN35614.1"/>
    <property type="molecule type" value="Genomic_DNA"/>
</dbReference>
<dbReference type="KEGG" id="mpi:Mpet_0843"/>
<dbReference type="OrthoDB" id="372540at2157"/>
<evidence type="ECO:0000259" key="6">
    <source>
        <dbReference type="Pfam" id="PF00278"/>
    </source>
</evidence>
<dbReference type="PANTHER" id="PTHR43727:SF1">
    <property type="entry name" value="CARBOXYNORSPERMIDINE_CARBOXYSPERMIDINE DECARBOXYLASE"/>
    <property type="match status" value="1"/>
</dbReference>
<dbReference type="HOGENOM" id="CLU_038560_0_0_2"/>
<dbReference type="CDD" id="cd06829">
    <property type="entry name" value="PLPDE_III_CANSDC"/>
    <property type="match status" value="1"/>
</dbReference>
<evidence type="ECO:0000256" key="2">
    <source>
        <dbReference type="ARBA" id="ARBA00022793"/>
    </source>
</evidence>
<keyword evidence="8" id="KW-1185">Reference proteome</keyword>
<dbReference type="InterPro" id="IPR009006">
    <property type="entry name" value="Ala_racemase/Decarboxylase_C"/>
</dbReference>
<dbReference type="GO" id="GO:0009089">
    <property type="term" value="P:lysine biosynthetic process via diaminopimelate"/>
    <property type="evidence" value="ECO:0007669"/>
    <property type="project" value="TreeGrafter"/>
</dbReference>
<protein>
    <submittedName>
        <fullName evidence="7">Carboxynorspermidine decarboxylase</fullName>
    </submittedName>
</protein>
<dbReference type="Pfam" id="PF00278">
    <property type="entry name" value="Orn_DAP_Arg_deC"/>
    <property type="match status" value="1"/>
</dbReference>
<evidence type="ECO:0000256" key="4">
    <source>
        <dbReference type="ARBA" id="ARBA00023066"/>
    </source>
</evidence>
<evidence type="ECO:0000313" key="8">
    <source>
        <dbReference type="Proteomes" id="UP000006565"/>
    </source>
</evidence>
<keyword evidence="2" id="KW-0210">Decarboxylase</keyword>
<dbReference type="InterPro" id="IPR005730">
    <property type="entry name" value="Nsp_de-COase"/>
</dbReference>
<feature type="domain" description="Orn/DAP/Arg decarboxylase 2 C-terminal" evidence="6">
    <location>
        <begin position="142"/>
        <end position="347"/>
    </location>
</feature>
<proteinExistence type="predicted"/>
<reference evidence="7 8" key="1">
    <citation type="journal article" date="2010" name="Stand. Genomic Sci.">
        <title>Complete genome sequence of Methanoplanus petrolearius type strain (SEBR 4847).</title>
        <authorList>
            <person name="Brambilla E."/>
            <person name="Djao O.D."/>
            <person name="Daligault H."/>
            <person name="Lapidus A."/>
            <person name="Lucas S."/>
            <person name="Hammon N."/>
            <person name="Nolan M."/>
            <person name="Tice H."/>
            <person name="Cheng J.F."/>
            <person name="Han C."/>
            <person name="Tapia R."/>
            <person name="Goodwin L."/>
            <person name="Pitluck S."/>
            <person name="Liolios K."/>
            <person name="Ivanova N."/>
            <person name="Mavromatis K."/>
            <person name="Mikhailova N."/>
            <person name="Pati A."/>
            <person name="Chen A."/>
            <person name="Palaniappan K."/>
            <person name="Land M."/>
            <person name="Hauser L."/>
            <person name="Chang Y.J."/>
            <person name="Jeffries C.D."/>
            <person name="Rohde M."/>
            <person name="Spring S."/>
            <person name="Sikorski J."/>
            <person name="Goker M."/>
            <person name="Woyke T."/>
            <person name="Bristow J."/>
            <person name="Eisen J.A."/>
            <person name="Markowitz V."/>
            <person name="Hugenholtz P."/>
            <person name="Kyrpides N.C."/>
            <person name="Klenk H.P."/>
        </authorList>
    </citation>
    <scope>NUCLEOTIDE SEQUENCE [LARGE SCALE GENOMIC DNA]</scope>
    <source>
        <strain evidence="8">DSM 11571 / OCM 486 / SEBR 4847</strain>
    </source>
</reference>
<dbReference type="AlphaFoldDB" id="E1RJ96"/>
<evidence type="ECO:0000256" key="3">
    <source>
        <dbReference type="ARBA" id="ARBA00022898"/>
    </source>
</evidence>
<dbReference type="STRING" id="679926.Mpet_0843"/>
<dbReference type="NCBIfam" id="TIGR01047">
    <property type="entry name" value="nspC"/>
    <property type="match status" value="1"/>
</dbReference>
<name>E1RJ96_METP4</name>
<evidence type="ECO:0000256" key="5">
    <source>
        <dbReference type="ARBA" id="ARBA00023239"/>
    </source>
</evidence>
<dbReference type="GeneID" id="9743301"/>
<evidence type="ECO:0000256" key="1">
    <source>
        <dbReference type="ARBA" id="ARBA00001933"/>
    </source>
</evidence>
<dbReference type="Gene3D" id="2.40.37.10">
    <property type="entry name" value="Lyase, Ornithine Decarboxylase, Chain A, domain 1"/>
    <property type="match status" value="1"/>
</dbReference>
<comment type="cofactor">
    <cofactor evidence="1">
        <name>pyridoxal 5'-phosphate</name>
        <dbReference type="ChEBI" id="CHEBI:597326"/>
    </cofactor>
</comment>
<dbReference type="eggNOG" id="arCOG02268">
    <property type="taxonomic scope" value="Archaea"/>
</dbReference>
<dbReference type="InterPro" id="IPR022643">
    <property type="entry name" value="De-COase2_C"/>
</dbReference>
<keyword evidence="3" id="KW-0663">Pyridoxal phosphate</keyword>
<dbReference type="InterPro" id="IPR029066">
    <property type="entry name" value="PLP-binding_barrel"/>
</dbReference>
<dbReference type="GO" id="GO:0008836">
    <property type="term" value="F:diaminopimelate decarboxylase activity"/>
    <property type="evidence" value="ECO:0007669"/>
    <property type="project" value="TreeGrafter"/>
</dbReference>
<dbReference type="PIRSF" id="PIRSF038941">
    <property type="entry name" value="NspC"/>
    <property type="match status" value="1"/>
</dbReference>
<dbReference type="Gene3D" id="3.20.20.10">
    <property type="entry name" value="Alanine racemase"/>
    <property type="match status" value="1"/>
</dbReference>
<dbReference type="RefSeq" id="WP_013328792.1">
    <property type="nucleotide sequence ID" value="NC_014507.1"/>
</dbReference>
<dbReference type="Proteomes" id="UP000006565">
    <property type="component" value="Chromosome"/>
</dbReference>